<dbReference type="RefSeq" id="WP_285999759.1">
    <property type="nucleotide sequence ID" value="NZ_CP127295.1"/>
</dbReference>
<organism evidence="3 4">
    <name type="scientific">Amycolatopsis mongoliensis</name>
    <dbReference type="NCBI Taxonomy" id="715475"/>
    <lineage>
        <taxon>Bacteria</taxon>
        <taxon>Bacillati</taxon>
        <taxon>Actinomycetota</taxon>
        <taxon>Actinomycetes</taxon>
        <taxon>Pseudonocardiales</taxon>
        <taxon>Pseudonocardiaceae</taxon>
        <taxon>Amycolatopsis</taxon>
    </lineage>
</organism>
<dbReference type="Proteomes" id="UP001239397">
    <property type="component" value="Chromosome"/>
</dbReference>
<feature type="compositionally biased region" description="Acidic residues" evidence="1">
    <location>
        <begin position="11"/>
        <end position="28"/>
    </location>
</feature>
<proteinExistence type="predicted"/>
<evidence type="ECO:0000313" key="4">
    <source>
        <dbReference type="Proteomes" id="UP001239397"/>
    </source>
</evidence>
<reference evidence="3 4" key="1">
    <citation type="submission" date="2023-06" db="EMBL/GenBank/DDBJ databases">
        <authorList>
            <person name="Oyuntsetseg B."/>
            <person name="Kim S.B."/>
        </authorList>
    </citation>
    <scope>NUCLEOTIDE SEQUENCE [LARGE SCALE GENOMIC DNA]</scope>
    <source>
        <strain evidence="3 4">4-36</strain>
    </source>
</reference>
<dbReference type="SUPFAM" id="SSF50998">
    <property type="entry name" value="Quinoprotein alcohol dehydrogenase-like"/>
    <property type="match status" value="1"/>
</dbReference>
<dbReference type="InterPro" id="IPR011047">
    <property type="entry name" value="Quinoprotein_ADH-like_sf"/>
</dbReference>
<keyword evidence="2" id="KW-0812">Transmembrane</keyword>
<dbReference type="Gene3D" id="2.130.10.10">
    <property type="entry name" value="YVTN repeat-like/Quinoprotein amine dehydrogenase"/>
    <property type="match status" value="1"/>
</dbReference>
<keyword evidence="2" id="KW-1133">Transmembrane helix</keyword>
<keyword evidence="4" id="KW-1185">Reference proteome</keyword>
<evidence type="ECO:0000313" key="3">
    <source>
        <dbReference type="EMBL" id="WIY03365.1"/>
    </source>
</evidence>
<name>A0A9Y2JRL2_9PSEU</name>
<feature type="region of interest" description="Disordered" evidence="1">
    <location>
        <begin position="1"/>
        <end position="42"/>
    </location>
</feature>
<protein>
    <recommendedName>
        <fullName evidence="5">PQQ-binding-like beta-propeller repeat protein</fullName>
    </recommendedName>
</protein>
<dbReference type="AlphaFoldDB" id="A0A9Y2JRL2"/>
<evidence type="ECO:0008006" key="5">
    <source>
        <dbReference type="Google" id="ProtNLM"/>
    </source>
</evidence>
<feature type="transmembrane region" description="Helical" evidence="2">
    <location>
        <begin position="50"/>
        <end position="68"/>
    </location>
</feature>
<evidence type="ECO:0000256" key="1">
    <source>
        <dbReference type="SAM" id="MobiDB-lite"/>
    </source>
</evidence>
<sequence>MSDVEKAPENAPEETPDYGSEDVLEDVESTPPAPRVKARRSPWNRGRDRVIAALVAVAAIAVALVIGVTSDSAATDRTEAAPPPPLPAAPDKVPGSLAELWSARSGATPVPVVAGDAVATADGGEVAARDPLTGQVRWHYTRDLPLCTMNETWGRLNAVYHKTENCSEVTQLDPGTGRITAQRNGNAELGTQLVGDGSHVTATGKKLLTTWRDDLVQSAEYGQVPALVNAGKQPRTGCTYGTVAAASGKVGVIERCPGDPADRLTVYKAAPEKDDEPSVAFSSVLAGKRARVIAMSGDLTAVVLPDQKLLVIYNGDGSQRAAYPLDVPAADLAQDPASGVEATTQTTQNIYWFSGSKVLALSRDDLSPRWTLSSASGPGILFAQQLVVPIKGGLAVLNENDGSTIRTVGVDRRGYAGVVRLGAAGPVLLEERGDTLTALK</sequence>
<gene>
    <name evidence="3" type="ORF">QRX60_05775</name>
</gene>
<keyword evidence="2" id="KW-0472">Membrane</keyword>
<evidence type="ECO:0000256" key="2">
    <source>
        <dbReference type="SAM" id="Phobius"/>
    </source>
</evidence>
<dbReference type="KEGG" id="amog:QRX60_05775"/>
<accession>A0A9Y2JRL2</accession>
<dbReference type="EMBL" id="CP127295">
    <property type="protein sequence ID" value="WIY03365.1"/>
    <property type="molecule type" value="Genomic_DNA"/>
</dbReference>
<dbReference type="InterPro" id="IPR015943">
    <property type="entry name" value="WD40/YVTN_repeat-like_dom_sf"/>
</dbReference>